<dbReference type="NCBIfam" id="NF033517">
    <property type="entry name" value="transpos_IS66"/>
    <property type="match status" value="1"/>
</dbReference>
<feature type="domain" description="Transposase IS66 zinc-finger binding" evidence="2">
    <location>
        <begin position="29"/>
        <end position="72"/>
    </location>
</feature>
<dbReference type="PANTHER" id="PTHR33678:SF1">
    <property type="entry name" value="BLL1576 PROTEIN"/>
    <property type="match status" value="1"/>
</dbReference>
<dbReference type="InterPro" id="IPR024474">
    <property type="entry name" value="Znf_dom_IS66"/>
</dbReference>
<evidence type="ECO:0000313" key="4">
    <source>
        <dbReference type="EMBL" id="KKL14062.1"/>
    </source>
</evidence>
<feature type="domain" description="Transposase IS66 central" evidence="1">
    <location>
        <begin position="87"/>
        <end position="371"/>
    </location>
</feature>
<feature type="domain" description="Transposase IS66 C-terminal" evidence="3">
    <location>
        <begin position="378"/>
        <end position="414"/>
    </location>
</feature>
<evidence type="ECO:0000259" key="1">
    <source>
        <dbReference type="Pfam" id="PF03050"/>
    </source>
</evidence>
<dbReference type="InterPro" id="IPR004291">
    <property type="entry name" value="Transposase_IS66_central"/>
</dbReference>
<dbReference type="Pfam" id="PF13817">
    <property type="entry name" value="DDE_Tnp_IS66_C"/>
    <property type="match status" value="1"/>
</dbReference>
<dbReference type="AlphaFoldDB" id="A0A0F9BJS7"/>
<evidence type="ECO:0000259" key="2">
    <source>
        <dbReference type="Pfam" id="PF13005"/>
    </source>
</evidence>
<dbReference type="InterPro" id="IPR052344">
    <property type="entry name" value="Transposase-related"/>
</dbReference>
<dbReference type="Pfam" id="PF13005">
    <property type="entry name" value="zf-IS66"/>
    <property type="match status" value="1"/>
</dbReference>
<name>A0A0F9BJS7_9ZZZZ</name>
<evidence type="ECO:0008006" key="5">
    <source>
        <dbReference type="Google" id="ProtNLM"/>
    </source>
</evidence>
<dbReference type="InterPro" id="IPR039552">
    <property type="entry name" value="IS66_C"/>
</dbReference>
<accession>A0A0F9BJS7</accession>
<dbReference type="PANTHER" id="PTHR33678">
    <property type="entry name" value="BLL1576 PROTEIN"/>
    <property type="match status" value="1"/>
</dbReference>
<protein>
    <recommendedName>
        <fullName evidence="5">Transposase IS66 central domain-containing protein</fullName>
    </recommendedName>
</protein>
<comment type="caution">
    <text evidence="4">The sequence shown here is derived from an EMBL/GenBank/DDBJ whole genome shotgun (WGS) entry which is preliminary data.</text>
</comment>
<organism evidence="4">
    <name type="scientific">marine sediment metagenome</name>
    <dbReference type="NCBI Taxonomy" id="412755"/>
    <lineage>
        <taxon>unclassified sequences</taxon>
        <taxon>metagenomes</taxon>
        <taxon>ecological metagenomes</taxon>
    </lineage>
</organism>
<proteinExistence type="predicted"/>
<dbReference type="EMBL" id="LAZR01040611">
    <property type="protein sequence ID" value="KKL14062.1"/>
    <property type="molecule type" value="Genomic_DNA"/>
</dbReference>
<gene>
    <name evidence="4" type="ORF">LCGC14_2519530</name>
</gene>
<evidence type="ECO:0000259" key="3">
    <source>
        <dbReference type="Pfam" id="PF13817"/>
    </source>
</evidence>
<dbReference type="Pfam" id="PF03050">
    <property type="entry name" value="DDE_Tnp_IS66"/>
    <property type="match status" value="1"/>
</dbReference>
<sequence>YTRNKPKRKPLPADLPREKIEYDLDESQKVCDCCGEQLERIGSETSEQLDFVPAVLKVIEHVRFKYACKHCEQTVVTATKDHQPLEKGIPAAGLLAHVVVSKYVDHLPLYRLEGIFRRHDIDITRSTMCGWAGSCADLLWPLYELMEKEVLQSKVINTDDTPVRVQDKTLDKKTRIGRLWIYCGDKNHPYNVYDYTTSRSREGPQSFLQDYQQGYLQADAYAGYNFIFDDPYRSVLELLCWAHARRKFYEARKHEPQLSHTAIVWIKLLYDVEKEIKELSSEQKYAVRQEKSVPILNDFKEWLDGITLEQALPQSPIRQAINYAINGWEALCRYTEDGDLAIDNNVAERQMRPIAVGRKNWLFFGSDRGGRTAAILSSIAQSAKRHNLNVYVYLRDVIARISDHPASQLHELLPDNWTTR</sequence>
<reference evidence="4" key="1">
    <citation type="journal article" date="2015" name="Nature">
        <title>Complex archaea that bridge the gap between prokaryotes and eukaryotes.</title>
        <authorList>
            <person name="Spang A."/>
            <person name="Saw J.H."/>
            <person name="Jorgensen S.L."/>
            <person name="Zaremba-Niedzwiedzka K."/>
            <person name="Martijn J."/>
            <person name="Lind A.E."/>
            <person name="van Eijk R."/>
            <person name="Schleper C."/>
            <person name="Guy L."/>
            <person name="Ettema T.J."/>
        </authorList>
    </citation>
    <scope>NUCLEOTIDE SEQUENCE</scope>
</reference>
<feature type="non-terminal residue" evidence="4">
    <location>
        <position position="1"/>
    </location>
</feature>